<evidence type="ECO:0000256" key="3">
    <source>
        <dbReference type="RuleBase" id="RU000363"/>
    </source>
</evidence>
<dbReference type="InterPro" id="IPR020904">
    <property type="entry name" value="Sc_DH/Rdtase_CS"/>
</dbReference>
<reference evidence="5 6" key="1">
    <citation type="submission" date="2018-07" db="EMBL/GenBank/DDBJ databases">
        <title>Dyella tabacisoli L4-6T, whole genome shotgun sequence.</title>
        <authorList>
            <person name="Zhou X.-K."/>
            <person name="Li W.-J."/>
            <person name="Duan Y.-Q."/>
        </authorList>
    </citation>
    <scope>NUCLEOTIDE SEQUENCE [LARGE SCALE GENOMIC DNA]</scope>
    <source>
        <strain evidence="5 6">L4-6</strain>
    </source>
</reference>
<dbReference type="SUPFAM" id="SSF51735">
    <property type="entry name" value="NAD(P)-binding Rossmann-fold domains"/>
    <property type="match status" value="1"/>
</dbReference>
<dbReference type="PROSITE" id="PS00061">
    <property type="entry name" value="ADH_SHORT"/>
    <property type="match status" value="1"/>
</dbReference>
<dbReference type="PRINTS" id="PR00081">
    <property type="entry name" value="GDHRDH"/>
</dbReference>
<comment type="caution">
    <text evidence="5">The sequence shown here is derived from an EMBL/GenBank/DDBJ whole genome shotgun (WGS) entry which is preliminary data.</text>
</comment>
<dbReference type="PANTHER" id="PTHR43976:SF16">
    <property type="entry name" value="SHORT-CHAIN DEHYDROGENASE_REDUCTASE FAMILY PROTEIN"/>
    <property type="match status" value="1"/>
</dbReference>
<dbReference type="Pfam" id="PF00106">
    <property type="entry name" value="adh_short"/>
    <property type="match status" value="1"/>
</dbReference>
<dbReference type="PRINTS" id="PR00080">
    <property type="entry name" value="SDRFAMILY"/>
</dbReference>
<dbReference type="RefSeq" id="WP_114847136.1">
    <property type="nucleotide sequence ID" value="NZ_JBHSPE010000025.1"/>
</dbReference>
<dbReference type="Proteomes" id="UP000253782">
    <property type="component" value="Unassembled WGS sequence"/>
</dbReference>
<dbReference type="AlphaFoldDB" id="A0A369UJU1"/>
<dbReference type="SMART" id="SM00822">
    <property type="entry name" value="PKS_KR"/>
    <property type="match status" value="1"/>
</dbReference>
<evidence type="ECO:0000313" key="5">
    <source>
        <dbReference type="EMBL" id="RDD79988.1"/>
    </source>
</evidence>
<comment type="similarity">
    <text evidence="1 3">Belongs to the short-chain dehydrogenases/reductases (SDR) family.</text>
</comment>
<dbReference type="InterPro" id="IPR002347">
    <property type="entry name" value="SDR_fam"/>
</dbReference>
<name>A0A369UJU1_9GAMM</name>
<accession>A0A369UJU1</accession>
<dbReference type="CDD" id="cd05374">
    <property type="entry name" value="17beta-HSD-like_SDR_c"/>
    <property type="match status" value="1"/>
</dbReference>
<keyword evidence="6" id="KW-1185">Reference proteome</keyword>
<dbReference type="OrthoDB" id="9775296at2"/>
<evidence type="ECO:0000259" key="4">
    <source>
        <dbReference type="SMART" id="SM00822"/>
    </source>
</evidence>
<protein>
    <submittedName>
        <fullName evidence="5">SDR family NAD(P)-dependent oxidoreductase</fullName>
    </submittedName>
</protein>
<proteinExistence type="inferred from homology"/>
<dbReference type="EMBL" id="QQAH01000022">
    <property type="protein sequence ID" value="RDD79988.1"/>
    <property type="molecule type" value="Genomic_DNA"/>
</dbReference>
<dbReference type="InterPro" id="IPR036291">
    <property type="entry name" value="NAD(P)-bd_dom_sf"/>
</dbReference>
<sequence>MPRIVLITGASSGIGKSCAQHLQQRGYRVYGTSRGAVFPNEVSAGEVAMIPMDVRSQASVEQAVQWILAREGRLDIVVNNAGNGIAGAIEDTSIAEAQAQFDTNFFGMLRVCHATLPVLRRQGSGYLINVSSIAGRIGVPFQGLYSASKFAIEGLTEVLRAEVRPYGVRVALIEPGDFHTGFTVQRCIAAAAQVPGSYSERFRTALSVMEKDETRGATPEAIAQLLERIINTPSPKLRHLVGPAAQKLSVSLIQKLLPQKTFEAIIDKYYGIW</sequence>
<dbReference type="GO" id="GO:0016491">
    <property type="term" value="F:oxidoreductase activity"/>
    <property type="evidence" value="ECO:0007669"/>
    <property type="project" value="UniProtKB-KW"/>
</dbReference>
<feature type="domain" description="Ketoreductase" evidence="4">
    <location>
        <begin position="3"/>
        <end position="176"/>
    </location>
</feature>
<dbReference type="PANTHER" id="PTHR43976">
    <property type="entry name" value="SHORT CHAIN DEHYDROGENASE"/>
    <property type="match status" value="1"/>
</dbReference>
<evidence type="ECO:0000313" key="6">
    <source>
        <dbReference type="Proteomes" id="UP000253782"/>
    </source>
</evidence>
<evidence type="ECO:0000256" key="2">
    <source>
        <dbReference type="ARBA" id="ARBA00023002"/>
    </source>
</evidence>
<evidence type="ECO:0000256" key="1">
    <source>
        <dbReference type="ARBA" id="ARBA00006484"/>
    </source>
</evidence>
<organism evidence="5 6">
    <name type="scientific">Dyella tabacisoli</name>
    <dbReference type="NCBI Taxonomy" id="2282381"/>
    <lineage>
        <taxon>Bacteria</taxon>
        <taxon>Pseudomonadati</taxon>
        <taxon>Pseudomonadota</taxon>
        <taxon>Gammaproteobacteria</taxon>
        <taxon>Lysobacterales</taxon>
        <taxon>Rhodanobacteraceae</taxon>
        <taxon>Dyella</taxon>
    </lineage>
</organism>
<dbReference type="Gene3D" id="3.40.50.720">
    <property type="entry name" value="NAD(P)-binding Rossmann-like Domain"/>
    <property type="match status" value="1"/>
</dbReference>
<gene>
    <name evidence="5" type="ORF">DVJ77_19135</name>
</gene>
<keyword evidence="2" id="KW-0560">Oxidoreductase</keyword>
<dbReference type="InterPro" id="IPR057326">
    <property type="entry name" value="KR_dom"/>
</dbReference>
<dbReference type="InterPro" id="IPR051911">
    <property type="entry name" value="SDR_oxidoreductase"/>
</dbReference>